<dbReference type="PANTHER" id="PTHR45700">
    <property type="entry name" value="UBIQUITIN-PROTEIN LIGASE E3C"/>
    <property type="match status" value="1"/>
</dbReference>
<keyword evidence="8" id="KW-0812">Transmembrane</keyword>
<evidence type="ECO:0000313" key="10">
    <source>
        <dbReference type="EMBL" id="ETO34844.1"/>
    </source>
</evidence>
<evidence type="ECO:0000259" key="9">
    <source>
        <dbReference type="PROSITE" id="PS50237"/>
    </source>
</evidence>
<evidence type="ECO:0000256" key="4">
    <source>
        <dbReference type="ARBA" id="ARBA00022490"/>
    </source>
</evidence>
<keyword evidence="6 7" id="KW-0833">Ubl conjugation pathway</keyword>
<comment type="caution">
    <text evidence="10">The sequence shown here is derived from an EMBL/GenBank/DDBJ whole genome shotgun (WGS) entry which is preliminary data.</text>
</comment>
<dbReference type="PANTHER" id="PTHR45700:SF8">
    <property type="entry name" value="HECT-TYPE E3 UBIQUITIN TRANSFERASE"/>
    <property type="match status" value="1"/>
</dbReference>
<dbReference type="InterPro" id="IPR035983">
    <property type="entry name" value="Hect_E3_ubiquitin_ligase"/>
</dbReference>
<organism evidence="10 11">
    <name type="scientific">Reticulomyxa filosa</name>
    <dbReference type="NCBI Taxonomy" id="46433"/>
    <lineage>
        <taxon>Eukaryota</taxon>
        <taxon>Sar</taxon>
        <taxon>Rhizaria</taxon>
        <taxon>Retaria</taxon>
        <taxon>Foraminifera</taxon>
        <taxon>Monothalamids</taxon>
        <taxon>Reticulomyxidae</taxon>
        <taxon>Reticulomyxa</taxon>
    </lineage>
</organism>
<dbReference type="Pfam" id="PF00632">
    <property type="entry name" value="HECT"/>
    <property type="match status" value="1"/>
</dbReference>
<dbReference type="PROSITE" id="PS50237">
    <property type="entry name" value="HECT"/>
    <property type="match status" value="1"/>
</dbReference>
<dbReference type="Gene3D" id="3.30.2160.10">
    <property type="entry name" value="Hect, E3 ligase catalytic domain"/>
    <property type="match status" value="1"/>
</dbReference>
<feature type="transmembrane region" description="Helical" evidence="8">
    <location>
        <begin position="6"/>
        <end position="26"/>
    </location>
</feature>
<evidence type="ECO:0000313" key="11">
    <source>
        <dbReference type="Proteomes" id="UP000023152"/>
    </source>
</evidence>
<dbReference type="AlphaFoldDB" id="X6P9U5"/>
<keyword evidence="8" id="KW-1133">Transmembrane helix</keyword>
<dbReference type="EC" id="2.3.2.26" evidence="3"/>
<feature type="active site" description="Glycyl thioester intermediate" evidence="7">
    <location>
        <position position="421"/>
    </location>
</feature>
<evidence type="ECO:0000256" key="8">
    <source>
        <dbReference type="SAM" id="Phobius"/>
    </source>
</evidence>
<protein>
    <recommendedName>
        <fullName evidence="3">HECT-type E3 ubiquitin transferase</fullName>
        <ecNumber evidence="3">2.3.2.26</ecNumber>
    </recommendedName>
</protein>
<dbReference type="GO" id="GO:0061630">
    <property type="term" value="F:ubiquitin protein ligase activity"/>
    <property type="evidence" value="ECO:0007669"/>
    <property type="project" value="UniProtKB-EC"/>
</dbReference>
<evidence type="ECO:0000256" key="3">
    <source>
        <dbReference type="ARBA" id="ARBA00012485"/>
    </source>
</evidence>
<dbReference type="Proteomes" id="UP000023152">
    <property type="component" value="Unassembled WGS sequence"/>
</dbReference>
<dbReference type="SMART" id="SM00119">
    <property type="entry name" value="HECTc"/>
    <property type="match status" value="1"/>
</dbReference>
<accession>X6P9U5</accession>
<keyword evidence="10" id="KW-0436">Ligase</keyword>
<dbReference type="EMBL" id="ASPP01002230">
    <property type="protein sequence ID" value="ETO34844.1"/>
    <property type="molecule type" value="Genomic_DNA"/>
</dbReference>
<name>X6P9U5_RETFI</name>
<dbReference type="InterPro" id="IPR044611">
    <property type="entry name" value="E3A/B/C-like"/>
</dbReference>
<evidence type="ECO:0000256" key="7">
    <source>
        <dbReference type="PROSITE-ProRule" id="PRU00104"/>
    </source>
</evidence>
<keyword evidence="11" id="KW-1185">Reference proteome</keyword>
<dbReference type="OMA" id="FARRINI"/>
<dbReference type="GO" id="GO:0016874">
    <property type="term" value="F:ligase activity"/>
    <property type="evidence" value="ECO:0007669"/>
    <property type="project" value="UniProtKB-KW"/>
</dbReference>
<dbReference type="GO" id="GO:0000209">
    <property type="term" value="P:protein polyubiquitination"/>
    <property type="evidence" value="ECO:0007669"/>
    <property type="project" value="InterPro"/>
</dbReference>
<dbReference type="Gene3D" id="3.30.2410.10">
    <property type="entry name" value="Hect, E3 ligase catalytic domain"/>
    <property type="match status" value="1"/>
</dbReference>
<evidence type="ECO:0000256" key="2">
    <source>
        <dbReference type="ARBA" id="ARBA00004496"/>
    </source>
</evidence>
<keyword evidence="8" id="KW-0472">Membrane</keyword>
<sequence length="453" mass="53888">MQYIYVYNDICAYIIRSLLFLMFVYIGERDDQRVVIVQYDLWYWKERKSFSYLEYPYLLDAGSKARYLEYENMYRQQQARRNQLFRFLIERGFMSDREELLETMDLVLRVRRDHLIEDTLPILQLYSPSELKRRLRIIFEGEQGVDQGGLTKEFFQLIIKELFDPKFGMFIYNQSTQTYWFNRDSIDSDAEYKLIGVLIGIAIYNNTILDFRFPKVMFKKLLGNPIDFDDFRDFDPEMARGFEQLLQFNGDVENTFCRNFSVPYSYYGEERSDDLKKDGSKIPLTNDNREEYVDLYVRYLLEESVKVQFESFRRGFQLVCDSELFTKFTSGELELLICGNRQFDFEKLEQTCRYENGFSKQTSLIKHFWTIVHKLSEEDKRKLLSFCTGSDRVPIRGLGELQLTIAKHGSNDAQLPTSHTCFNHILLPEYSSVEILRERLLTAIQNSEGFGLL</sequence>
<dbReference type="SUPFAM" id="SSF56204">
    <property type="entry name" value="Hect, E3 ligase catalytic domain"/>
    <property type="match status" value="1"/>
</dbReference>
<proteinExistence type="predicted"/>
<dbReference type="FunFam" id="3.30.2160.10:FF:000004">
    <property type="entry name" value="probable E3 ubiquitin-protein ligase HERC4 isoform X1"/>
    <property type="match status" value="1"/>
</dbReference>
<dbReference type="FunFam" id="3.30.2410.10:FF:000003">
    <property type="entry name" value="probable E3 ubiquitin-protein ligase HERC4 isoform X1"/>
    <property type="match status" value="1"/>
</dbReference>
<feature type="domain" description="HECT" evidence="9">
    <location>
        <begin position="127"/>
        <end position="453"/>
    </location>
</feature>
<evidence type="ECO:0000256" key="1">
    <source>
        <dbReference type="ARBA" id="ARBA00000885"/>
    </source>
</evidence>
<dbReference type="GO" id="GO:0005737">
    <property type="term" value="C:cytoplasm"/>
    <property type="evidence" value="ECO:0007669"/>
    <property type="project" value="UniProtKB-SubCell"/>
</dbReference>
<evidence type="ECO:0000256" key="6">
    <source>
        <dbReference type="ARBA" id="ARBA00022786"/>
    </source>
</evidence>
<evidence type="ECO:0000256" key="5">
    <source>
        <dbReference type="ARBA" id="ARBA00022679"/>
    </source>
</evidence>
<comment type="subcellular location">
    <subcellularLocation>
        <location evidence="2">Cytoplasm</location>
    </subcellularLocation>
</comment>
<dbReference type="Gene3D" id="3.90.1750.10">
    <property type="entry name" value="Hect, E3 ligase catalytic domains"/>
    <property type="match status" value="1"/>
</dbReference>
<dbReference type="InterPro" id="IPR000569">
    <property type="entry name" value="HECT_dom"/>
</dbReference>
<reference evidence="10 11" key="1">
    <citation type="journal article" date="2013" name="Curr. Biol.">
        <title>The Genome of the Foraminiferan Reticulomyxa filosa.</title>
        <authorList>
            <person name="Glockner G."/>
            <person name="Hulsmann N."/>
            <person name="Schleicher M."/>
            <person name="Noegel A.A."/>
            <person name="Eichinger L."/>
            <person name="Gallinger C."/>
            <person name="Pawlowski J."/>
            <person name="Sierra R."/>
            <person name="Euteneuer U."/>
            <person name="Pillet L."/>
            <person name="Moustafa A."/>
            <person name="Platzer M."/>
            <person name="Groth M."/>
            <person name="Szafranski K."/>
            <person name="Schliwa M."/>
        </authorList>
    </citation>
    <scope>NUCLEOTIDE SEQUENCE [LARGE SCALE GENOMIC DNA]</scope>
</reference>
<dbReference type="OrthoDB" id="5981550at2759"/>
<dbReference type="CDD" id="cd00078">
    <property type="entry name" value="HECTc"/>
    <property type="match status" value="1"/>
</dbReference>
<comment type="catalytic activity">
    <reaction evidence="1">
        <text>S-ubiquitinyl-[E2 ubiquitin-conjugating enzyme]-L-cysteine + [acceptor protein]-L-lysine = [E2 ubiquitin-conjugating enzyme]-L-cysteine + N(6)-ubiquitinyl-[acceptor protein]-L-lysine.</text>
        <dbReference type="EC" id="2.3.2.26"/>
    </reaction>
</comment>
<gene>
    <name evidence="10" type="ORF">RFI_02240</name>
</gene>
<keyword evidence="4" id="KW-0963">Cytoplasm</keyword>
<keyword evidence="5" id="KW-0808">Transferase</keyword>